<keyword evidence="4" id="KW-0479">Metal-binding</keyword>
<dbReference type="Proteomes" id="UP000637423">
    <property type="component" value="Unassembled WGS sequence"/>
</dbReference>
<sequence>MRRSLIATAVLALCYASLPAAALAAPNDSAAPASVSSSSARTSGIDLQWLDKSVRPQDDFFRYMSGKWLDSAAIPADRARYGAFDQLRDLSEKQSFDIISDLARNDSLAAGSNQKKIADLFNSFMDESRADSLDIKPLQSEFAYIDTLTKKNQLPAMMAKLAKLGISIPVQSGIGQDGRDASRYAVHFSQGGLTLPDRDYYLKDDDAKLKGFRDAYVQHMKKMLEMSGQANADKTAAAILALETELAKIQWTKVENRNPVSTYNKTEVAKLPQMLADFDWTGFLNESGVNGNADYVIVRQPSFISGLSKVLENTPVDVWKTYFKWHVLNTYAPFLSKRFVDEDFAFSSVTLRGIPEMQPRWKRGVSRVEESMSQALGQLYVEKHFPAENKARMQQLVGNLLVAYKQSIETLSWMSPETKKEALAKLAAFTPKIGYPDKWRDYSKLVIAKDDLVGNVIRSREFENQRQLDKLGKPVDRSEWGMSPQTVNAYYNSRLNEIVFPAAILRPPFFNPEADDAVNYGGIGAVIGHEISHGFDDSGSQSDGTGNLRDWWTKDDKTNFSKLTNALVAQYNAYSPIPGYHVNGALTLGENIADNSGLAIAYKAYQISLGGKPAPVIDGFTGDQRLFMGWAQVWRGKARDAETIRLINTDPHSPAMFRGNGPLTNVPGFYSAFGVKEGDKMFVPEDKRTIIW</sequence>
<proteinExistence type="inferred from homology"/>
<dbReference type="Pfam" id="PF05649">
    <property type="entry name" value="Peptidase_M13_N"/>
    <property type="match status" value="1"/>
</dbReference>
<evidence type="ECO:0000313" key="12">
    <source>
        <dbReference type="Proteomes" id="UP000637423"/>
    </source>
</evidence>
<evidence type="ECO:0000256" key="4">
    <source>
        <dbReference type="ARBA" id="ARBA00022723"/>
    </source>
</evidence>
<dbReference type="SUPFAM" id="SSF55486">
    <property type="entry name" value="Metalloproteases ('zincins'), catalytic domain"/>
    <property type="match status" value="1"/>
</dbReference>
<evidence type="ECO:0000313" key="11">
    <source>
        <dbReference type="EMBL" id="GGC59811.1"/>
    </source>
</evidence>
<dbReference type="GO" id="GO:0046872">
    <property type="term" value="F:metal ion binding"/>
    <property type="evidence" value="ECO:0007669"/>
    <property type="project" value="UniProtKB-KW"/>
</dbReference>
<evidence type="ECO:0000256" key="5">
    <source>
        <dbReference type="ARBA" id="ARBA00022801"/>
    </source>
</evidence>
<comment type="similarity">
    <text evidence="2">Belongs to the peptidase M13 family.</text>
</comment>
<keyword evidence="3" id="KW-0645">Protease</keyword>
<reference evidence="11" key="2">
    <citation type="submission" date="2020-09" db="EMBL/GenBank/DDBJ databases">
        <authorList>
            <person name="Sun Q."/>
            <person name="Zhou Y."/>
        </authorList>
    </citation>
    <scope>NUCLEOTIDE SEQUENCE</scope>
    <source>
        <strain evidence="11">CGMCC 1.10998</strain>
    </source>
</reference>
<dbReference type="PANTHER" id="PTHR11733:SF167">
    <property type="entry name" value="FI17812P1-RELATED"/>
    <property type="match status" value="1"/>
</dbReference>
<dbReference type="CDD" id="cd08662">
    <property type="entry name" value="M13"/>
    <property type="match status" value="1"/>
</dbReference>
<reference evidence="11" key="1">
    <citation type="journal article" date="2014" name="Int. J. Syst. Evol. Microbiol.">
        <title>Complete genome sequence of Corynebacterium casei LMG S-19264T (=DSM 44701T), isolated from a smear-ripened cheese.</title>
        <authorList>
            <consortium name="US DOE Joint Genome Institute (JGI-PGF)"/>
            <person name="Walter F."/>
            <person name="Albersmeier A."/>
            <person name="Kalinowski J."/>
            <person name="Ruckert C."/>
        </authorList>
    </citation>
    <scope>NUCLEOTIDE SEQUENCE</scope>
    <source>
        <strain evidence="11">CGMCC 1.10998</strain>
    </source>
</reference>
<name>A0A916XAV6_9BURK</name>
<keyword evidence="5" id="KW-0378">Hydrolase</keyword>
<dbReference type="GO" id="GO:0016485">
    <property type="term" value="P:protein processing"/>
    <property type="evidence" value="ECO:0007669"/>
    <property type="project" value="TreeGrafter"/>
</dbReference>
<gene>
    <name evidence="11" type="primary">pepO</name>
    <name evidence="11" type="ORF">GCM10011396_03380</name>
</gene>
<dbReference type="PROSITE" id="PS51885">
    <property type="entry name" value="NEPRILYSIN"/>
    <property type="match status" value="1"/>
</dbReference>
<dbReference type="PRINTS" id="PR00786">
    <property type="entry name" value="NEPRILYSIN"/>
</dbReference>
<dbReference type="Pfam" id="PF01431">
    <property type="entry name" value="Peptidase_M13"/>
    <property type="match status" value="1"/>
</dbReference>
<dbReference type="GO" id="GO:0005886">
    <property type="term" value="C:plasma membrane"/>
    <property type="evidence" value="ECO:0007669"/>
    <property type="project" value="TreeGrafter"/>
</dbReference>
<keyword evidence="12" id="KW-1185">Reference proteome</keyword>
<dbReference type="AlphaFoldDB" id="A0A916XAV6"/>
<evidence type="ECO:0000259" key="10">
    <source>
        <dbReference type="Pfam" id="PF05649"/>
    </source>
</evidence>
<evidence type="ECO:0000256" key="3">
    <source>
        <dbReference type="ARBA" id="ARBA00022670"/>
    </source>
</evidence>
<comment type="caution">
    <text evidence="11">The sequence shown here is derived from an EMBL/GenBank/DDBJ whole genome shotgun (WGS) entry which is preliminary data.</text>
</comment>
<dbReference type="InterPro" id="IPR042089">
    <property type="entry name" value="Peptidase_M13_dom_2"/>
</dbReference>
<dbReference type="InterPro" id="IPR024079">
    <property type="entry name" value="MetalloPept_cat_dom_sf"/>
</dbReference>
<feature type="signal peptide" evidence="8">
    <location>
        <begin position="1"/>
        <end position="24"/>
    </location>
</feature>
<dbReference type="Gene3D" id="1.10.1380.10">
    <property type="entry name" value="Neutral endopeptidase , domain2"/>
    <property type="match status" value="1"/>
</dbReference>
<evidence type="ECO:0000256" key="7">
    <source>
        <dbReference type="ARBA" id="ARBA00023049"/>
    </source>
</evidence>
<evidence type="ECO:0000256" key="8">
    <source>
        <dbReference type="SAM" id="SignalP"/>
    </source>
</evidence>
<dbReference type="GO" id="GO:0004222">
    <property type="term" value="F:metalloendopeptidase activity"/>
    <property type="evidence" value="ECO:0007669"/>
    <property type="project" value="InterPro"/>
</dbReference>
<keyword evidence="6" id="KW-0862">Zinc</keyword>
<feature type="domain" description="Peptidase M13 N-terminal" evidence="10">
    <location>
        <begin position="56"/>
        <end position="436"/>
    </location>
</feature>
<dbReference type="EMBL" id="BMED01000001">
    <property type="protein sequence ID" value="GGC59811.1"/>
    <property type="molecule type" value="Genomic_DNA"/>
</dbReference>
<feature type="domain" description="Peptidase M13 C-terminal" evidence="9">
    <location>
        <begin position="488"/>
        <end position="687"/>
    </location>
</feature>
<dbReference type="Gene3D" id="3.40.390.10">
    <property type="entry name" value="Collagenase (Catalytic Domain)"/>
    <property type="match status" value="1"/>
</dbReference>
<dbReference type="InterPro" id="IPR018497">
    <property type="entry name" value="Peptidase_M13_C"/>
</dbReference>
<evidence type="ECO:0000256" key="6">
    <source>
        <dbReference type="ARBA" id="ARBA00022833"/>
    </source>
</evidence>
<evidence type="ECO:0000256" key="1">
    <source>
        <dbReference type="ARBA" id="ARBA00001947"/>
    </source>
</evidence>
<evidence type="ECO:0000259" key="9">
    <source>
        <dbReference type="Pfam" id="PF01431"/>
    </source>
</evidence>
<feature type="chain" id="PRO_5037148659" evidence="8">
    <location>
        <begin position="25"/>
        <end position="692"/>
    </location>
</feature>
<comment type="cofactor">
    <cofactor evidence="1">
        <name>Zn(2+)</name>
        <dbReference type="ChEBI" id="CHEBI:29105"/>
    </cofactor>
</comment>
<dbReference type="InterPro" id="IPR008753">
    <property type="entry name" value="Peptidase_M13_N"/>
</dbReference>
<dbReference type="RefSeq" id="WP_188564260.1">
    <property type="nucleotide sequence ID" value="NZ_BMED01000001.1"/>
</dbReference>
<keyword evidence="8" id="KW-0732">Signal</keyword>
<keyword evidence="7" id="KW-0482">Metalloprotease</keyword>
<evidence type="ECO:0000256" key="2">
    <source>
        <dbReference type="ARBA" id="ARBA00007357"/>
    </source>
</evidence>
<dbReference type="InterPro" id="IPR000718">
    <property type="entry name" value="Peptidase_M13"/>
</dbReference>
<organism evidence="11 12">
    <name type="scientific">Undibacterium terreum</name>
    <dbReference type="NCBI Taxonomy" id="1224302"/>
    <lineage>
        <taxon>Bacteria</taxon>
        <taxon>Pseudomonadati</taxon>
        <taxon>Pseudomonadota</taxon>
        <taxon>Betaproteobacteria</taxon>
        <taxon>Burkholderiales</taxon>
        <taxon>Oxalobacteraceae</taxon>
        <taxon>Undibacterium</taxon>
    </lineage>
</organism>
<protein>
    <submittedName>
        <fullName evidence="11">Peptidase M13</fullName>
    </submittedName>
</protein>
<accession>A0A916XAV6</accession>
<dbReference type="PANTHER" id="PTHR11733">
    <property type="entry name" value="ZINC METALLOPROTEASE FAMILY M13 NEPRILYSIN-RELATED"/>
    <property type="match status" value="1"/>
</dbReference>